<dbReference type="AlphaFoldDB" id="A0A2M4AVZ6"/>
<feature type="transmembrane region" description="Helical" evidence="1">
    <location>
        <begin position="44"/>
        <end position="69"/>
    </location>
</feature>
<sequence length="128" mass="14754">MCVFVFECCFYQLLLVTTFALSIYSFCSFQLVPKVFSLLRVCSYILSLYFPLSICFIHFTPLLIVVYALSLSTSHTHTHSHRHTCMLAHTHTTQFCCMHSMPTTLIIFSLLCSRCRHNRWAALACQVS</sequence>
<dbReference type="EMBL" id="GGFK01011614">
    <property type="protein sequence ID" value="MBW44935.1"/>
    <property type="molecule type" value="Transcribed_RNA"/>
</dbReference>
<keyword evidence="1" id="KW-0812">Transmembrane</keyword>
<evidence type="ECO:0000256" key="1">
    <source>
        <dbReference type="SAM" id="Phobius"/>
    </source>
</evidence>
<reference evidence="2" key="1">
    <citation type="submission" date="2018-01" db="EMBL/GenBank/DDBJ databases">
        <title>An insight into the sialome of Amazonian anophelines.</title>
        <authorList>
            <person name="Ribeiro J.M."/>
            <person name="Scarpassa V."/>
            <person name="Calvo E."/>
        </authorList>
    </citation>
    <scope>NUCLEOTIDE SEQUENCE</scope>
    <source>
        <tissue evidence="2">Salivary glands</tissue>
    </source>
</reference>
<evidence type="ECO:0000313" key="2">
    <source>
        <dbReference type="EMBL" id="MBW44935.1"/>
    </source>
</evidence>
<protein>
    <submittedName>
        <fullName evidence="2">Uncharacterized protein</fullName>
    </submittedName>
</protein>
<accession>A0A2M4AVZ6</accession>
<keyword evidence="1" id="KW-0472">Membrane</keyword>
<organism evidence="2">
    <name type="scientific">Anopheles triannulatus</name>
    <dbReference type="NCBI Taxonomy" id="58253"/>
    <lineage>
        <taxon>Eukaryota</taxon>
        <taxon>Metazoa</taxon>
        <taxon>Ecdysozoa</taxon>
        <taxon>Arthropoda</taxon>
        <taxon>Hexapoda</taxon>
        <taxon>Insecta</taxon>
        <taxon>Pterygota</taxon>
        <taxon>Neoptera</taxon>
        <taxon>Endopterygota</taxon>
        <taxon>Diptera</taxon>
        <taxon>Nematocera</taxon>
        <taxon>Culicoidea</taxon>
        <taxon>Culicidae</taxon>
        <taxon>Anophelinae</taxon>
        <taxon>Anopheles</taxon>
    </lineage>
</organism>
<name>A0A2M4AVZ6_9DIPT</name>
<keyword evidence="1" id="KW-1133">Transmembrane helix</keyword>
<feature type="transmembrane region" description="Helical" evidence="1">
    <location>
        <begin position="12"/>
        <end position="32"/>
    </location>
</feature>
<proteinExistence type="predicted"/>